<evidence type="ECO:0000259" key="14">
    <source>
        <dbReference type="PROSITE" id="PS50970"/>
    </source>
</evidence>
<evidence type="ECO:0000256" key="8">
    <source>
        <dbReference type="ARBA" id="ARBA00022833"/>
    </source>
</evidence>
<feature type="region of interest" description="Disordered" evidence="13">
    <location>
        <begin position="643"/>
        <end position="668"/>
    </location>
</feature>
<dbReference type="GO" id="GO:0032259">
    <property type="term" value="P:methylation"/>
    <property type="evidence" value="ECO:0007669"/>
    <property type="project" value="UniProtKB-KW"/>
</dbReference>
<protein>
    <submittedName>
        <fullName evidence="15">DgyrCDS9851</fullName>
    </submittedName>
</protein>
<evidence type="ECO:0000256" key="11">
    <source>
        <dbReference type="PROSITE-ProRule" id="PRU00333"/>
    </source>
</evidence>
<gene>
    <name evidence="15" type="ORF">DGYR_LOCUS9289</name>
</gene>
<organism evidence="15 16">
    <name type="scientific">Dimorphilus gyrociliatus</name>
    <dbReference type="NCBI Taxonomy" id="2664684"/>
    <lineage>
        <taxon>Eukaryota</taxon>
        <taxon>Metazoa</taxon>
        <taxon>Spiralia</taxon>
        <taxon>Lophotrochozoa</taxon>
        <taxon>Annelida</taxon>
        <taxon>Polychaeta</taxon>
        <taxon>Polychaeta incertae sedis</taxon>
        <taxon>Dinophilidae</taxon>
        <taxon>Dimorphilus</taxon>
    </lineage>
</organism>
<dbReference type="GO" id="GO:0005912">
    <property type="term" value="C:adherens junction"/>
    <property type="evidence" value="ECO:0007669"/>
    <property type="project" value="UniProtKB-SubCell"/>
</dbReference>
<evidence type="ECO:0000256" key="5">
    <source>
        <dbReference type="ARBA" id="ARBA00022603"/>
    </source>
</evidence>
<dbReference type="OrthoDB" id="261426at2759"/>
<sequence length="703" mass="79851">MSKKNLLERLNEGIVVGDGGFLFSLEKRGYVQAGPWTPEAAVEHPEAVKQLHKEFLRAGADVVQAFTFFANEGKISAGEIEHSSASINSSACKIAREVADESGALVSGSISQTTGYQNGKEKEEVQEEFRKQLQIFKNNDIDFIICEYFENIEEMEWAIECCKKLSDKPVASTMCIGPKGDQRGILPGECAVRMSKAGADVVGINCKFDPFLLLEAMEEMKKALDEAGQKPYLMAQPLGFMTPDCTANGYIDLPEFPFAMEPRICTRWEIQKYARRAYELGVRYIGGCCGFEPYHTRAISEELEKERGKACDASKKHGSWGEALRGSTLSCVRKRAGREYWENLIPATGRPYSPAFKKKSDFSSKTTPVALNEEMSTSSYILRASDEELTRLGPTKLIRMLKDCEEDRLTELNRRNEMMKDFNSKLQHNLLELRHLKEVNFQLQKENQELRDDCCSLYEEQMNEKNFVKEWQMLKFTSDKMKGEMLNYQQKLSELEGRQNSLAKENTDLKELCVYLDQERLDQRGSADGSSNSEKEEKATDENGQDSHTSGSKQAFKYIKQLEEYIDKLENSKHNNCGSIRPEKPPEYNADFADRAKRYFPLPIRSELSPASSYYEKENDCLKPPEKPKAITNAVKVMELHQQMSKPNVKTTSSRSTTPLFNQSDDELDEKEKALVREMCNVVMRKLNDTPTSLKAPKSSILL</sequence>
<keyword evidence="16" id="KW-1185">Reference proteome</keyword>
<evidence type="ECO:0000313" key="16">
    <source>
        <dbReference type="Proteomes" id="UP000549394"/>
    </source>
</evidence>
<feature type="region of interest" description="Disordered" evidence="13">
    <location>
        <begin position="523"/>
        <end position="553"/>
    </location>
</feature>
<dbReference type="Gene3D" id="3.20.20.330">
    <property type="entry name" value="Homocysteine-binding-like domain"/>
    <property type="match status" value="1"/>
</dbReference>
<feature type="binding site" evidence="11">
    <location>
        <position position="206"/>
    </location>
    <ligand>
        <name>Zn(2+)</name>
        <dbReference type="ChEBI" id="CHEBI:29105"/>
    </ligand>
</feature>
<dbReference type="EMBL" id="CAJFCJ010000014">
    <property type="protein sequence ID" value="CAD5121324.1"/>
    <property type="molecule type" value="Genomic_DNA"/>
</dbReference>
<proteinExistence type="inferred from homology"/>
<dbReference type="GO" id="GO:0009086">
    <property type="term" value="P:methionine biosynthetic process"/>
    <property type="evidence" value="ECO:0007669"/>
    <property type="project" value="TreeGrafter"/>
</dbReference>
<comment type="caution">
    <text evidence="15">The sequence shown here is derived from an EMBL/GenBank/DDBJ whole genome shotgun (WGS) entry which is preliminary data.</text>
</comment>
<dbReference type="GO" id="GO:0046872">
    <property type="term" value="F:metal ion binding"/>
    <property type="evidence" value="ECO:0007669"/>
    <property type="project" value="UniProtKB-KW"/>
</dbReference>
<dbReference type="Pfam" id="PF10226">
    <property type="entry name" value="CCDC85"/>
    <property type="match status" value="1"/>
</dbReference>
<accession>A0A7I8VZM4</accession>
<dbReference type="SUPFAM" id="SSF82282">
    <property type="entry name" value="Homocysteine S-methyltransferase"/>
    <property type="match status" value="1"/>
</dbReference>
<comment type="subcellular location">
    <subcellularLocation>
        <location evidence="2">Cell junction</location>
        <location evidence="2">Adherens junction</location>
    </subcellularLocation>
</comment>
<evidence type="ECO:0000256" key="12">
    <source>
        <dbReference type="SAM" id="Coils"/>
    </source>
</evidence>
<dbReference type="PANTHER" id="PTHR46120">
    <property type="entry name" value="BETAINE--HOMOCYSTEINE S-METHYLTRANSFERASE 1"/>
    <property type="match status" value="1"/>
</dbReference>
<feature type="compositionally biased region" description="Polar residues" evidence="13">
    <location>
        <begin position="643"/>
        <end position="663"/>
    </location>
</feature>
<dbReference type="PROSITE" id="PS50970">
    <property type="entry name" value="HCY"/>
    <property type="match status" value="1"/>
</dbReference>
<reference evidence="15 16" key="1">
    <citation type="submission" date="2020-08" db="EMBL/GenBank/DDBJ databases">
        <authorList>
            <person name="Hejnol A."/>
        </authorList>
    </citation>
    <scope>NUCLEOTIDE SEQUENCE [LARGE SCALE GENOMIC DNA]</scope>
</reference>
<feature type="domain" description="Hcy-binding" evidence="14">
    <location>
        <begin position="3"/>
        <end position="303"/>
    </location>
</feature>
<evidence type="ECO:0000256" key="1">
    <source>
        <dbReference type="ARBA" id="ARBA00001947"/>
    </source>
</evidence>
<dbReference type="Proteomes" id="UP000549394">
    <property type="component" value="Unassembled WGS sequence"/>
</dbReference>
<dbReference type="InterPro" id="IPR003726">
    <property type="entry name" value="HCY_dom"/>
</dbReference>
<evidence type="ECO:0000256" key="9">
    <source>
        <dbReference type="ARBA" id="ARBA00022949"/>
    </source>
</evidence>
<dbReference type="GO" id="GO:0047150">
    <property type="term" value="F:betaine-homocysteine S-methyltransferase activity"/>
    <property type="evidence" value="ECO:0007669"/>
    <property type="project" value="TreeGrafter"/>
</dbReference>
<keyword evidence="5 11" id="KW-0489">Methyltransferase</keyword>
<evidence type="ECO:0000256" key="2">
    <source>
        <dbReference type="ARBA" id="ARBA00004536"/>
    </source>
</evidence>
<dbReference type="AlphaFoldDB" id="A0A7I8VZM4"/>
<evidence type="ECO:0000256" key="7">
    <source>
        <dbReference type="ARBA" id="ARBA00022723"/>
    </source>
</evidence>
<dbReference type="InterPro" id="IPR036589">
    <property type="entry name" value="HCY_dom_sf"/>
</dbReference>
<dbReference type="Pfam" id="PF02574">
    <property type="entry name" value="S-methyl_trans"/>
    <property type="match status" value="1"/>
</dbReference>
<keyword evidence="9" id="KW-0965">Cell junction</keyword>
<keyword evidence="7 11" id="KW-0479">Metal-binding</keyword>
<evidence type="ECO:0000256" key="10">
    <source>
        <dbReference type="ARBA" id="ARBA00023054"/>
    </source>
</evidence>
<dbReference type="FunFam" id="3.20.20.330:FF:000003">
    <property type="entry name" value="Betaine--homocysteine S-methyltransferase 1"/>
    <property type="match status" value="1"/>
</dbReference>
<keyword evidence="10 12" id="KW-0175">Coiled coil</keyword>
<keyword evidence="6 11" id="KW-0808">Transferase</keyword>
<evidence type="ECO:0000256" key="13">
    <source>
        <dbReference type="SAM" id="MobiDB-lite"/>
    </source>
</evidence>
<comment type="pathway">
    <text evidence="3">Amino-acid biosynthesis; L-methionine biosynthesis via de novo pathway; L-methionine from L-homocysteine (BhmT route): step 1/1.</text>
</comment>
<feature type="coiled-coil region" evidence="12">
    <location>
        <begin position="478"/>
        <end position="512"/>
    </location>
</feature>
<dbReference type="InterPro" id="IPR019359">
    <property type="entry name" value="CCDC85"/>
</dbReference>
<feature type="binding site" evidence="11">
    <location>
        <position position="289"/>
    </location>
    <ligand>
        <name>Zn(2+)</name>
        <dbReference type="ChEBI" id="CHEBI:29105"/>
    </ligand>
</feature>
<evidence type="ECO:0000256" key="6">
    <source>
        <dbReference type="ARBA" id="ARBA00022679"/>
    </source>
</evidence>
<keyword evidence="8 11" id="KW-0862">Zinc</keyword>
<dbReference type="InterPro" id="IPR051524">
    <property type="entry name" value="BHMT"/>
</dbReference>
<name>A0A7I8VZM4_9ANNE</name>
<comment type="cofactor">
    <cofactor evidence="1 11">
        <name>Zn(2+)</name>
        <dbReference type="ChEBI" id="CHEBI:29105"/>
    </cofactor>
</comment>
<evidence type="ECO:0000256" key="3">
    <source>
        <dbReference type="ARBA" id="ARBA00005137"/>
    </source>
</evidence>
<feature type="binding site" evidence="11">
    <location>
        <position position="288"/>
    </location>
    <ligand>
        <name>Zn(2+)</name>
        <dbReference type="ChEBI" id="CHEBI:29105"/>
    </ligand>
</feature>
<dbReference type="PANTHER" id="PTHR46120:SF1">
    <property type="entry name" value="HCY-BINDING DOMAIN-CONTAINING PROTEIN"/>
    <property type="match status" value="1"/>
</dbReference>
<evidence type="ECO:0000313" key="15">
    <source>
        <dbReference type="EMBL" id="CAD5121324.1"/>
    </source>
</evidence>
<evidence type="ECO:0000256" key="4">
    <source>
        <dbReference type="ARBA" id="ARBA00009052"/>
    </source>
</evidence>
<comment type="similarity">
    <text evidence="4">Belongs to the CCDC85 family.</text>
</comment>